<accession>A0ABS5JT52</accession>
<feature type="transmembrane region" description="Helical" evidence="8">
    <location>
        <begin position="441"/>
        <end position="460"/>
    </location>
</feature>
<keyword evidence="3" id="KW-0813">Transport</keyword>
<gene>
    <name evidence="10" type="ORF">KEM10_07145</name>
</gene>
<feature type="transmembrane region" description="Helical" evidence="8">
    <location>
        <begin position="528"/>
        <end position="551"/>
    </location>
</feature>
<feature type="transmembrane region" description="Helical" evidence="8">
    <location>
        <begin position="37"/>
        <end position="57"/>
    </location>
</feature>
<evidence type="ECO:0000256" key="7">
    <source>
        <dbReference type="ARBA" id="ARBA00023136"/>
    </source>
</evidence>
<dbReference type="PROSITE" id="PS51202">
    <property type="entry name" value="RCK_C"/>
    <property type="match status" value="1"/>
</dbReference>
<dbReference type="SUPFAM" id="SSF116726">
    <property type="entry name" value="TrkA C-terminal domain-like"/>
    <property type="match status" value="1"/>
</dbReference>
<dbReference type="InterPro" id="IPR006037">
    <property type="entry name" value="RCK_C"/>
</dbReference>
<comment type="similarity">
    <text evidence="2">Belongs to the AAE transporter (TC 2.A.81) family.</text>
</comment>
<feature type="transmembrane region" description="Helical" evidence="8">
    <location>
        <begin position="99"/>
        <end position="119"/>
    </location>
</feature>
<evidence type="ECO:0000256" key="5">
    <source>
        <dbReference type="ARBA" id="ARBA00022692"/>
    </source>
</evidence>
<evidence type="ECO:0000256" key="8">
    <source>
        <dbReference type="SAM" id="Phobius"/>
    </source>
</evidence>
<dbReference type="InterPro" id="IPR050144">
    <property type="entry name" value="AAE_transporter"/>
</dbReference>
<dbReference type="Pfam" id="PF02080">
    <property type="entry name" value="TrkA_C"/>
    <property type="match status" value="1"/>
</dbReference>
<evidence type="ECO:0000313" key="10">
    <source>
        <dbReference type="EMBL" id="MBS2098053.1"/>
    </source>
</evidence>
<proteinExistence type="inferred from homology"/>
<keyword evidence="4" id="KW-1003">Cell membrane</keyword>
<dbReference type="Pfam" id="PF06826">
    <property type="entry name" value="Asp-Al_Ex"/>
    <property type="match status" value="2"/>
</dbReference>
<dbReference type="EMBL" id="JAGUCO010000003">
    <property type="protein sequence ID" value="MBS2098053.1"/>
    <property type="molecule type" value="Genomic_DNA"/>
</dbReference>
<feature type="transmembrane region" description="Helical" evidence="8">
    <location>
        <begin position="12"/>
        <end position="30"/>
    </location>
</feature>
<feature type="domain" description="RCK C-terminal" evidence="9">
    <location>
        <begin position="283"/>
        <end position="366"/>
    </location>
</feature>
<evidence type="ECO:0000256" key="4">
    <source>
        <dbReference type="ARBA" id="ARBA00022475"/>
    </source>
</evidence>
<evidence type="ECO:0000256" key="3">
    <source>
        <dbReference type="ARBA" id="ARBA00022448"/>
    </source>
</evidence>
<comment type="caution">
    <text evidence="10">The sequence shown here is derived from an EMBL/GenBank/DDBJ whole genome shotgun (WGS) entry which is preliminary data.</text>
</comment>
<evidence type="ECO:0000256" key="6">
    <source>
        <dbReference type="ARBA" id="ARBA00022989"/>
    </source>
</evidence>
<evidence type="ECO:0000256" key="1">
    <source>
        <dbReference type="ARBA" id="ARBA00004651"/>
    </source>
</evidence>
<dbReference type="NCBIfam" id="TIGR01625">
    <property type="entry name" value="YidE_YbjL_dupl"/>
    <property type="match status" value="2"/>
</dbReference>
<feature type="transmembrane region" description="Helical" evidence="8">
    <location>
        <begin position="163"/>
        <end position="183"/>
    </location>
</feature>
<dbReference type="RefSeq" id="WP_212215294.1">
    <property type="nucleotide sequence ID" value="NZ_JAGUCO010000003.1"/>
</dbReference>
<feature type="transmembrane region" description="Helical" evidence="8">
    <location>
        <begin position="69"/>
        <end position="87"/>
    </location>
</feature>
<keyword evidence="5 8" id="KW-0812">Transmembrane</keyword>
<dbReference type="PANTHER" id="PTHR30445:SF3">
    <property type="entry name" value="TRANSPORT PROTEIN YIDE-RELATED"/>
    <property type="match status" value="1"/>
</dbReference>
<dbReference type="Proteomes" id="UP000708576">
    <property type="component" value="Unassembled WGS sequence"/>
</dbReference>
<feature type="transmembrane region" description="Helical" evidence="8">
    <location>
        <begin position="376"/>
        <end position="396"/>
    </location>
</feature>
<feature type="transmembrane region" description="Helical" evidence="8">
    <location>
        <begin position="466"/>
        <end position="488"/>
    </location>
</feature>
<comment type="subcellular location">
    <subcellularLocation>
        <location evidence="1">Cell membrane</location>
        <topology evidence="1">Multi-pass membrane protein</topology>
    </subcellularLocation>
</comment>
<dbReference type="PANTHER" id="PTHR30445">
    <property type="entry name" value="K(+)_H(+) ANTIPORTER SUBUNIT KHTT"/>
    <property type="match status" value="1"/>
</dbReference>
<evidence type="ECO:0000313" key="11">
    <source>
        <dbReference type="Proteomes" id="UP000708576"/>
    </source>
</evidence>
<dbReference type="NCBIfam" id="NF003007">
    <property type="entry name" value="PRK03818.1"/>
    <property type="match status" value="1"/>
</dbReference>
<name>A0ABS5JT52_9BACT</name>
<keyword evidence="7 8" id="KW-0472">Membrane</keyword>
<dbReference type="Gene3D" id="3.30.70.1450">
    <property type="entry name" value="Regulator of K+ conductance, C-terminal domain"/>
    <property type="match status" value="2"/>
</dbReference>
<dbReference type="InterPro" id="IPR036721">
    <property type="entry name" value="RCK_C_sf"/>
</dbReference>
<protein>
    <submittedName>
        <fullName evidence="10">Transporter</fullName>
    </submittedName>
</protein>
<keyword evidence="11" id="KW-1185">Reference proteome</keyword>
<sequence>MKLLHLFEGVSTGATLLNLSIVGILGILIGKIPFGKIKLGIAGVLFMGLLAGHLGASFNPHVLHFIKEFGLILFVYSVGIEIGPRFISSFQNNGLKLNLLASAIIILGFITAVVIKIGFDIDMPAAVGMLCGAVTNTPSLGAAQSLISDQLANGDALAQNTGMAYAISYPFGVVGIILVMYLVRFVFRVRINDEIVNNQKELGEKAKKAIAINVTVSNPNLESKSIAFLKKSLGDSFVFSRIARGGKFLVPDKDVLLRKNDVVYGLAYEEAFSELELSVGSVNKTPKFNHSLPLAMRQIIVTNRSLVGKTIEETQFSDLFPASITRIFRGDTEIVASQSTRVEFGDTLRVIGARDKMEEVACYIGNSMHSLSHPNLLPLFIGVLLGILLGSIPVYIPGLPAPAKLGLAGGPLVIALLLGHKGRVGKLNFYMTPGANKYIREMGIILFLACVGIGSGANFWETLTDGGLGIMALSAIITFVPLFIVGILGRLLKLNYLTICGVLSGSMTDPPALEFANSIAPGQIQSSAYAMVYPLTMFLRILFAQIFVLFFV</sequence>
<organism evidence="10 11">
    <name type="scientific">Carboxylicivirga linearis</name>
    <dbReference type="NCBI Taxonomy" id="1628157"/>
    <lineage>
        <taxon>Bacteria</taxon>
        <taxon>Pseudomonadati</taxon>
        <taxon>Bacteroidota</taxon>
        <taxon>Bacteroidia</taxon>
        <taxon>Marinilabiliales</taxon>
        <taxon>Marinilabiliaceae</taxon>
        <taxon>Carboxylicivirga</taxon>
    </lineage>
</organism>
<reference evidence="10 11" key="1">
    <citation type="journal article" date="2015" name="Int. J. Syst. Evol. Microbiol.">
        <title>Carboxylicivirga linearis sp. nov., isolated from a sea cucumber culture pond.</title>
        <authorList>
            <person name="Wang F.Q."/>
            <person name="Zhou Y.X."/>
            <person name="Lin X.Z."/>
            <person name="Chen G.J."/>
            <person name="Du Z.J."/>
        </authorList>
    </citation>
    <scope>NUCLEOTIDE SEQUENCE [LARGE SCALE GENOMIC DNA]</scope>
    <source>
        <strain evidence="10 11">FB218</strain>
    </source>
</reference>
<evidence type="ECO:0000256" key="2">
    <source>
        <dbReference type="ARBA" id="ARBA00009854"/>
    </source>
</evidence>
<evidence type="ECO:0000259" key="9">
    <source>
        <dbReference type="PROSITE" id="PS51202"/>
    </source>
</evidence>
<dbReference type="InterPro" id="IPR006512">
    <property type="entry name" value="YidE_YbjL"/>
</dbReference>
<keyword evidence="6 8" id="KW-1133">Transmembrane helix</keyword>